<evidence type="ECO:0000256" key="3">
    <source>
        <dbReference type="ARBA" id="ARBA00023152"/>
    </source>
</evidence>
<comment type="caution">
    <text evidence="9">The sequence shown here is derived from an EMBL/GenBank/DDBJ whole genome shotgun (WGS) entry which is preliminary data.</text>
</comment>
<dbReference type="GO" id="GO:0005829">
    <property type="term" value="C:cytosol"/>
    <property type="evidence" value="ECO:0007669"/>
    <property type="project" value="TreeGrafter"/>
</dbReference>
<dbReference type="Gene3D" id="3.40.367.20">
    <property type="match status" value="1"/>
</dbReference>
<dbReference type="PANTHER" id="PTHR19443:SF16">
    <property type="entry name" value="HEXOKINASE TYPE 1-RELATED"/>
    <property type="match status" value="1"/>
</dbReference>
<dbReference type="GO" id="GO:0006096">
    <property type="term" value="P:glycolytic process"/>
    <property type="evidence" value="ECO:0007669"/>
    <property type="project" value="UniProtKB-KW"/>
</dbReference>
<dbReference type="OrthoDB" id="419537at2759"/>
<dbReference type="Gene3D" id="3.30.420.40">
    <property type="match status" value="1"/>
</dbReference>
<feature type="domain" description="Hexokinase N-terminal" evidence="8">
    <location>
        <begin position="5"/>
        <end position="103"/>
    </location>
</feature>
<protein>
    <recommendedName>
        <fullName evidence="7">Phosphotransferase</fullName>
        <ecNumber evidence="7">2.7.1.-</ecNumber>
    </recommendedName>
</protein>
<evidence type="ECO:0000256" key="7">
    <source>
        <dbReference type="RuleBase" id="RU362007"/>
    </source>
</evidence>
<comment type="similarity">
    <text evidence="7">Belongs to the hexokinase family.</text>
</comment>
<comment type="catalytic activity">
    <reaction evidence="4">
        <text>a D-hexose + ATP = a D-hexose 6-phosphate + ADP + H(+)</text>
        <dbReference type="Rhea" id="RHEA:22740"/>
        <dbReference type="ChEBI" id="CHEBI:4194"/>
        <dbReference type="ChEBI" id="CHEBI:15378"/>
        <dbReference type="ChEBI" id="CHEBI:30616"/>
        <dbReference type="ChEBI" id="CHEBI:229467"/>
        <dbReference type="ChEBI" id="CHEBI:456216"/>
        <dbReference type="EC" id="2.7.1.1"/>
    </reaction>
    <physiologicalReaction direction="left-to-right" evidence="4">
        <dbReference type="Rhea" id="RHEA:22741"/>
    </physiologicalReaction>
</comment>
<name>A0A016SAX0_9BILA</name>
<evidence type="ECO:0000256" key="1">
    <source>
        <dbReference type="ARBA" id="ARBA00004888"/>
    </source>
</evidence>
<dbReference type="Pfam" id="PF00349">
    <property type="entry name" value="Hexokinase_1"/>
    <property type="match status" value="1"/>
</dbReference>
<organism evidence="9 10">
    <name type="scientific">Ancylostoma ceylanicum</name>
    <dbReference type="NCBI Taxonomy" id="53326"/>
    <lineage>
        <taxon>Eukaryota</taxon>
        <taxon>Metazoa</taxon>
        <taxon>Ecdysozoa</taxon>
        <taxon>Nematoda</taxon>
        <taxon>Chromadorea</taxon>
        <taxon>Rhabditida</taxon>
        <taxon>Rhabditina</taxon>
        <taxon>Rhabditomorpha</taxon>
        <taxon>Strongyloidea</taxon>
        <taxon>Ancylostomatidae</taxon>
        <taxon>Ancylostomatinae</taxon>
        <taxon>Ancylostoma</taxon>
    </lineage>
</organism>
<comment type="catalytic activity">
    <reaction evidence="6">
        <text>D-glucose + ATP = D-glucose 6-phosphate + ADP + H(+)</text>
        <dbReference type="Rhea" id="RHEA:17825"/>
        <dbReference type="ChEBI" id="CHEBI:4167"/>
        <dbReference type="ChEBI" id="CHEBI:15378"/>
        <dbReference type="ChEBI" id="CHEBI:30616"/>
        <dbReference type="ChEBI" id="CHEBI:61548"/>
        <dbReference type="ChEBI" id="CHEBI:456216"/>
        <dbReference type="EC" id="2.7.1.1"/>
    </reaction>
    <physiologicalReaction direction="left-to-right" evidence="6">
        <dbReference type="Rhea" id="RHEA:17826"/>
    </physiologicalReaction>
</comment>
<dbReference type="InterPro" id="IPR022672">
    <property type="entry name" value="Hexokinase_N"/>
</dbReference>
<dbReference type="AlphaFoldDB" id="A0A016SAX0"/>
<dbReference type="GO" id="GO:0004340">
    <property type="term" value="F:glucokinase activity"/>
    <property type="evidence" value="ECO:0007669"/>
    <property type="project" value="TreeGrafter"/>
</dbReference>
<dbReference type="PROSITE" id="PS51748">
    <property type="entry name" value="HEXOKINASE_2"/>
    <property type="match status" value="1"/>
</dbReference>
<dbReference type="Proteomes" id="UP000024635">
    <property type="component" value="Unassembled WGS sequence"/>
</dbReference>
<reference evidence="10" key="1">
    <citation type="journal article" date="2015" name="Nat. Genet.">
        <title>The genome and transcriptome of the zoonotic hookworm Ancylostoma ceylanicum identify infection-specific gene families.</title>
        <authorList>
            <person name="Schwarz E.M."/>
            <person name="Hu Y."/>
            <person name="Antoshechkin I."/>
            <person name="Miller M.M."/>
            <person name="Sternberg P.W."/>
            <person name="Aroian R.V."/>
        </authorList>
    </citation>
    <scope>NUCLEOTIDE SEQUENCE</scope>
    <source>
        <strain evidence="10">HY135</strain>
    </source>
</reference>
<dbReference type="GO" id="GO:0005739">
    <property type="term" value="C:mitochondrion"/>
    <property type="evidence" value="ECO:0007669"/>
    <property type="project" value="TreeGrafter"/>
</dbReference>
<dbReference type="InterPro" id="IPR043129">
    <property type="entry name" value="ATPase_NBD"/>
</dbReference>
<dbReference type="PANTHER" id="PTHR19443">
    <property type="entry name" value="HEXOKINASE"/>
    <property type="match status" value="1"/>
</dbReference>
<comment type="catalytic activity">
    <reaction evidence="5">
        <text>D-fructose + ATP = D-fructose 6-phosphate + ADP + H(+)</text>
        <dbReference type="Rhea" id="RHEA:16125"/>
        <dbReference type="ChEBI" id="CHEBI:15378"/>
        <dbReference type="ChEBI" id="CHEBI:30616"/>
        <dbReference type="ChEBI" id="CHEBI:37721"/>
        <dbReference type="ChEBI" id="CHEBI:61527"/>
        <dbReference type="ChEBI" id="CHEBI:456216"/>
        <dbReference type="EC" id="2.7.1.1"/>
    </reaction>
    <physiologicalReaction direction="left-to-right" evidence="5">
        <dbReference type="Rhea" id="RHEA:16126"/>
    </physiologicalReaction>
</comment>
<dbReference type="EC" id="2.7.1.-" evidence="7"/>
<dbReference type="GO" id="GO:0005524">
    <property type="term" value="F:ATP binding"/>
    <property type="evidence" value="ECO:0007669"/>
    <property type="project" value="UniProtKB-UniRule"/>
</dbReference>
<dbReference type="SUPFAM" id="SSF53067">
    <property type="entry name" value="Actin-like ATPase domain"/>
    <property type="match status" value="1"/>
</dbReference>
<evidence type="ECO:0000259" key="8">
    <source>
        <dbReference type="Pfam" id="PF00349"/>
    </source>
</evidence>
<dbReference type="GO" id="GO:0006006">
    <property type="term" value="P:glucose metabolic process"/>
    <property type="evidence" value="ECO:0007669"/>
    <property type="project" value="TreeGrafter"/>
</dbReference>
<evidence type="ECO:0000313" key="9">
    <source>
        <dbReference type="EMBL" id="EYB87497.1"/>
    </source>
</evidence>
<evidence type="ECO:0000313" key="10">
    <source>
        <dbReference type="Proteomes" id="UP000024635"/>
    </source>
</evidence>
<dbReference type="GO" id="GO:0005536">
    <property type="term" value="F:D-glucose binding"/>
    <property type="evidence" value="ECO:0007669"/>
    <property type="project" value="InterPro"/>
</dbReference>
<dbReference type="GO" id="GO:0001678">
    <property type="term" value="P:intracellular glucose homeostasis"/>
    <property type="evidence" value="ECO:0007669"/>
    <property type="project" value="InterPro"/>
</dbReference>
<keyword evidence="10" id="KW-1185">Reference proteome</keyword>
<keyword evidence="7" id="KW-0547">Nucleotide-binding</keyword>
<comment type="pathway">
    <text evidence="1">Carbohydrate degradation; glycolysis; D-glyceraldehyde 3-phosphate and glycerone phosphate from D-glucose: step 1/4.</text>
</comment>
<accession>A0A016SAX0</accession>
<comment type="pathway">
    <text evidence="2">Carbohydrate metabolism; hexose metabolism.</text>
</comment>
<dbReference type="GO" id="GO:0008865">
    <property type="term" value="F:fructokinase activity"/>
    <property type="evidence" value="ECO:0007669"/>
    <property type="project" value="TreeGrafter"/>
</dbReference>
<dbReference type="UniPathway" id="UPA00242"/>
<gene>
    <name evidence="9" type="primary">Acey_s0261.g539</name>
    <name evidence="9" type="ORF">Y032_0261g539</name>
</gene>
<evidence type="ECO:0000256" key="2">
    <source>
        <dbReference type="ARBA" id="ARBA00005028"/>
    </source>
</evidence>
<evidence type="ECO:0000256" key="5">
    <source>
        <dbReference type="ARBA" id="ARBA00047905"/>
    </source>
</evidence>
<keyword evidence="3 7" id="KW-0324">Glycolysis</keyword>
<sequence length="160" mass="17385">MKVVDACKCLVLSDEQLRGVMAAMHDAMEKGLKKGCPPNVGLKMIPSYVRAIPNGTEVGDFLALDLGGTNFRVLLIKLKGHDAEMTGKVYEIPQAIQRGTGEAVQKSEYMEITSIRVSSDFVLLRHFHHLPGAHSTPALLKQTRQGYGAPLRKADPMSAG</sequence>
<dbReference type="EMBL" id="JARK01001597">
    <property type="protein sequence ID" value="EYB87497.1"/>
    <property type="molecule type" value="Genomic_DNA"/>
</dbReference>
<keyword evidence="7" id="KW-0067">ATP-binding</keyword>
<evidence type="ECO:0000256" key="4">
    <source>
        <dbReference type="ARBA" id="ARBA00044613"/>
    </source>
</evidence>
<keyword evidence="7" id="KW-0808">Transferase</keyword>
<keyword evidence="7" id="KW-0418">Kinase</keyword>
<dbReference type="InterPro" id="IPR001312">
    <property type="entry name" value="Hexokinase"/>
</dbReference>
<evidence type="ECO:0000256" key="6">
    <source>
        <dbReference type="ARBA" id="ARBA00048160"/>
    </source>
</evidence>
<proteinExistence type="inferred from homology"/>
<dbReference type="STRING" id="53326.A0A016SAX0"/>